<evidence type="ECO:0000256" key="1">
    <source>
        <dbReference type="ARBA" id="ARBA00023015"/>
    </source>
</evidence>
<proteinExistence type="predicted"/>
<keyword evidence="1" id="KW-0805">Transcription regulation</keyword>
<dbReference type="GO" id="GO:0003700">
    <property type="term" value="F:DNA-binding transcription factor activity"/>
    <property type="evidence" value="ECO:0007669"/>
    <property type="project" value="TreeGrafter"/>
</dbReference>
<dbReference type="PANTHER" id="PTHR30146">
    <property type="entry name" value="LACI-RELATED TRANSCRIPTIONAL REPRESSOR"/>
    <property type="match status" value="1"/>
</dbReference>
<dbReference type="SUPFAM" id="SSF53822">
    <property type="entry name" value="Periplasmic binding protein-like I"/>
    <property type="match status" value="1"/>
</dbReference>
<dbReference type="Gene3D" id="1.10.260.40">
    <property type="entry name" value="lambda repressor-like DNA-binding domains"/>
    <property type="match status" value="1"/>
</dbReference>
<dbReference type="InterPro" id="IPR010982">
    <property type="entry name" value="Lambda_DNA-bd_dom_sf"/>
</dbReference>
<dbReference type="InterPro" id="IPR000843">
    <property type="entry name" value="HTH_LacI"/>
</dbReference>
<protein>
    <submittedName>
        <fullName evidence="5">LacI family transcriptional regulator</fullName>
    </submittedName>
</protein>
<evidence type="ECO:0000259" key="4">
    <source>
        <dbReference type="PROSITE" id="PS50932"/>
    </source>
</evidence>
<name>A0A2N9JK88_9ACTN</name>
<dbReference type="OrthoDB" id="3595338at2"/>
<dbReference type="GO" id="GO:0000976">
    <property type="term" value="F:transcription cis-regulatory region binding"/>
    <property type="evidence" value="ECO:0007669"/>
    <property type="project" value="TreeGrafter"/>
</dbReference>
<dbReference type="InterPro" id="IPR046335">
    <property type="entry name" value="LacI/GalR-like_sensor"/>
</dbReference>
<dbReference type="EMBL" id="LT985188">
    <property type="protein sequence ID" value="SPD88430.1"/>
    <property type="molecule type" value="Genomic_DNA"/>
</dbReference>
<reference evidence="5 6" key="1">
    <citation type="submission" date="2018-02" db="EMBL/GenBank/DDBJ databases">
        <authorList>
            <person name="Cohen D.B."/>
            <person name="Kent A.D."/>
        </authorList>
    </citation>
    <scope>NUCLEOTIDE SEQUENCE [LARGE SCALE GENOMIC DNA]</scope>
    <source>
        <strain evidence="5">1</strain>
    </source>
</reference>
<dbReference type="AlphaFoldDB" id="A0A2N9JK88"/>
<dbReference type="SUPFAM" id="SSF47413">
    <property type="entry name" value="lambda repressor-like DNA-binding domains"/>
    <property type="match status" value="1"/>
</dbReference>
<keyword evidence="3" id="KW-0804">Transcription</keyword>
<dbReference type="Proteomes" id="UP000238164">
    <property type="component" value="Chromosome 1"/>
</dbReference>
<evidence type="ECO:0000256" key="2">
    <source>
        <dbReference type="ARBA" id="ARBA00023125"/>
    </source>
</evidence>
<dbReference type="InterPro" id="IPR028082">
    <property type="entry name" value="Peripla_BP_I"/>
</dbReference>
<dbReference type="CDD" id="cd01392">
    <property type="entry name" value="HTH_LacI"/>
    <property type="match status" value="1"/>
</dbReference>
<dbReference type="Gene3D" id="3.40.50.2300">
    <property type="match status" value="2"/>
</dbReference>
<keyword evidence="6" id="KW-1185">Reference proteome</keyword>
<dbReference type="SMART" id="SM00354">
    <property type="entry name" value="HTH_LACI"/>
    <property type="match status" value="1"/>
</dbReference>
<accession>A0A2N9JK88</accession>
<dbReference type="KEGG" id="mgg:MPLG2_3400"/>
<keyword evidence="2" id="KW-0238">DNA-binding</keyword>
<dbReference type="PANTHER" id="PTHR30146:SF109">
    <property type="entry name" value="HTH-TYPE TRANSCRIPTIONAL REGULATOR GALS"/>
    <property type="match status" value="1"/>
</dbReference>
<dbReference type="PROSITE" id="PS50932">
    <property type="entry name" value="HTH_LACI_2"/>
    <property type="match status" value="1"/>
</dbReference>
<feature type="domain" description="HTH lacI-type" evidence="4">
    <location>
        <begin position="19"/>
        <end position="74"/>
    </location>
</feature>
<sequence length="366" mass="38770">MRQTGAQAVRSAQGPNRAVTRADVARLAGVSSAVVSYVVNDGPRPVAAATADRVREAMELLGYRPNASARALRTGTTETVGLVLGDSRNPFFTEYTFELVKAAAGRGKQLLIGDAQHGRFDEADIVDTLIARQVDGVLLATSRSHSDVRIAARTGDVPTVMVNYPAPLVGRRTVGSGARTGARDAVAHLIGHGRRRVALVMGTEGFGDPDPRESGWLGAHLEADLSPGPVVRVPFTRAGGYAATVRLLDSVPEVDAIFASNDLQAIGVLRALHERGRAIPDDISVASFDGTVESAFSWPPLTVARQNLPAMAAACFDLLAADDVPRAGRHVEIPTDLIRRMSCGCPTPPEFDLREESDACPTPSIQ</sequence>
<organism evidence="5 6">
    <name type="scientific">Micropruina glycogenica</name>
    <dbReference type="NCBI Taxonomy" id="75385"/>
    <lineage>
        <taxon>Bacteria</taxon>
        <taxon>Bacillati</taxon>
        <taxon>Actinomycetota</taxon>
        <taxon>Actinomycetes</taxon>
        <taxon>Propionibacteriales</taxon>
        <taxon>Nocardioidaceae</taxon>
        <taxon>Micropruina</taxon>
    </lineage>
</organism>
<evidence type="ECO:0000313" key="6">
    <source>
        <dbReference type="Proteomes" id="UP000238164"/>
    </source>
</evidence>
<evidence type="ECO:0000256" key="3">
    <source>
        <dbReference type="ARBA" id="ARBA00023163"/>
    </source>
</evidence>
<dbReference type="CDD" id="cd06267">
    <property type="entry name" value="PBP1_LacI_sugar_binding-like"/>
    <property type="match status" value="1"/>
</dbReference>
<dbReference type="Pfam" id="PF13377">
    <property type="entry name" value="Peripla_BP_3"/>
    <property type="match status" value="1"/>
</dbReference>
<evidence type="ECO:0000313" key="5">
    <source>
        <dbReference type="EMBL" id="SPD88430.1"/>
    </source>
</evidence>
<dbReference type="Pfam" id="PF00356">
    <property type="entry name" value="LacI"/>
    <property type="match status" value="1"/>
</dbReference>
<gene>
    <name evidence="5" type="ORF">MPLG2_3400</name>
</gene>
<dbReference type="RefSeq" id="WP_105186943.1">
    <property type="nucleotide sequence ID" value="NZ_BAAAGO010000001.1"/>
</dbReference>